<evidence type="ECO:0000256" key="15">
    <source>
        <dbReference type="SAM" id="MobiDB-lite"/>
    </source>
</evidence>
<dbReference type="EC" id="4.3.2.10" evidence="4"/>
<dbReference type="CDD" id="cd04731">
    <property type="entry name" value="HisF"/>
    <property type="match status" value="1"/>
</dbReference>
<evidence type="ECO:0000313" key="17">
    <source>
        <dbReference type="Proteomes" id="UP000287447"/>
    </source>
</evidence>
<keyword evidence="7 14" id="KW-0368">Histidine biosynthesis</keyword>
<comment type="catalytic activity">
    <reaction evidence="13">
        <text>5-[(5-phospho-1-deoxy-D-ribulos-1-ylimino)methylamino]-1-(5-phospho-beta-D-ribosyl)imidazole-4-carboxamide + L-glutamine = D-erythro-1-(imidazol-4-yl)glycerol 3-phosphate + 5-amino-1-(5-phospho-beta-D-ribosyl)imidazole-4-carboxamide + L-glutamate + H(+)</text>
        <dbReference type="Rhea" id="RHEA:24793"/>
        <dbReference type="ChEBI" id="CHEBI:15378"/>
        <dbReference type="ChEBI" id="CHEBI:29985"/>
        <dbReference type="ChEBI" id="CHEBI:58278"/>
        <dbReference type="ChEBI" id="CHEBI:58359"/>
        <dbReference type="ChEBI" id="CHEBI:58475"/>
        <dbReference type="ChEBI" id="CHEBI:58525"/>
        <dbReference type="EC" id="4.3.2.10"/>
    </reaction>
</comment>
<evidence type="ECO:0000313" key="16">
    <source>
        <dbReference type="EMBL" id="RVU36765.1"/>
    </source>
</evidence>
<dbReference type="Pfam" id="PF00977">
    <property type="entry name" value="His_biosynth"/>
    <property type="match status" value="1"/>
</dbReference>
<dbReference type="GO" id="GO:0000105">
    <property type="term" value="P:L-histidine biosynthetic process"/>
    <property type="evidence" value="ECO:0007669"/>
    <property type="project" value="UniProtKB-UniPathway"/>
</dbReference>
<dbReference type="PANTHER" id="PTHR21235:SF2">
    <property type="entry name" value="IMIDAZOLE GLYCEROL PHOSPHATE SYNTHASE HISHF"/>
    <property type="match status" value="1"/>
</dbReference>
<evidence type="ECO:0000256" key="8">
    <source>
        <dbReference type="ARBA" id="ARBA00023239"/>
    </source>
</evidence>
<dbReference type="InterPro" id="IPR013785">
    <property type="entry name" value="Aldolase_TIM"/>
</dbReference>
<dbReference type="EMBL" id="SADE01000002">
    <property type="protein sequence ID" value="RVU36765.1"/>
    <property type="molecule type" value="Genomic_DNA"/>
</dbReference>
<evidence type="ECO:0000256" key="13">
    <source>
        <dbReference type="ARBA" id="ARBA00047838"/>
    </source>
</evidence>
<sequence length="294" mass="32074">MDALPPSVSIRSSERNSTPKNPKTTAFNSSSPFWPGSLSEHTMRELCRIIPSMLLSKNRLVKGTRYAEYRDAGSAKTTARAYNAQGADEIFLLDIDASKENREPDFETIAAAALECFVPLTVGGGISSLDIADRCFKSGADKICLTSTARSNPALIDGIAHRYGSQATVIGIDVWNEDGTYLLYDHLTGRPTRDLSLEDWLDQVIDLGAGELRVMDVSREGTREGLNTDLYDKVRTRVSVPVILEGGAGTLSQVAEALSAGVDAVALGTLLVFSDNNIRKIKHYMRHEKLPVRL</sequence>
<evidence type="ECO:0000256" key="2">
    <source>
        <dbReference type="ARBA" id="ARBA00009667"/>
    </source>
</evidence>
<organism evidence="16 17">
    <name type="scientific">Hwanghaeella grinnelliae</name>
    <dbReference type="NCBI Taxonomy" id="2500179"/>
    <lineage>
        <taxon>Bacteria</taxon>
        <taxon>Pseudomonadati</taxon>
        <taxon>Pseudomonadota</taxon>
        <taxon>Alphaproteobacteria</taxon>
        <taxon>Rhodospirillales</taxon>
        <taxon>Rhodospirillaceae</taxon>
        <taxon>Hwanghaeella</taxon>
    </lineage>
</organism>
<comment type="subunit">
    <text evidence="3">Heterodimer of HisH and HisF.</text>
</comment>
<evidence type="ECO:0000256" key="10">
    <source>
        <dbReference type="ARBA" id="ARBA00030264"/>
    </source>
</evidence>
<evidence type="ECO:0000256" key="3">
    <source>
        <dbReference type="ARBA" id="ARBA00011152"/>
    </source>
</evidence>
<evidence type="ECO:0000256" key="1">
    <source>
        <dbReference type="ARBA" id="ARBA00005091"/>
    </source>
</evidence>
<evidence type="ECO:0000256" key="6">
    <source>
        <dbReference type="ARBA" id="ARBA00022605"/>
    </source>
</evidence>
<dbReference type="InterPro" id="IPR011060">
    <property type="entry name" value="RibuloseP-bd_barrel"/>
</dbReference>
<gene>
    <name evidence="16" type="ORF">EOI86_16500</name>
</gene>
<reference evidence="17" key="1">
    <citation type="submission" date="2019-01" db="EMBL/GenBank/DDBJ databases">
        <title>Gri0909 isolated from a small marine red alga.</title>
        <authorList>
            <person name="Kim J."/>
            <person name="Jeong S.E."/>
            <person name="Jeon C.O."/>
        </authorList>
    </citation>
    <scope>NUCLEOTIDE SEQUENCE [LARGE SCALE GENOMIC DNA]</scope>
    <source>
        <strain evidence="17">Gri0909</strain>
    </source>
</reference>
<feature type="compositionally biased region" description="Polar residues" evidence="15">
    <location>
        <begin position="9"/>
        <end position="31"/>
    </location>
</feature>
<name>A0A3S2Z806_9PROT</name>
<protein>
    <recommendedName>
        <fullName evidence="5">Imidazole glycerol phosphate synthase subunit HisF</fullName>
        <ecNumber evidence="4">4.3.2.10</ecNumber>
    </recommendedName>
    <alternativeName>
        <fullName evidence="10">IGP synthase cyclase subunit</fullName>
    </alternativeName>
    <alternativeName>
        <fullName evidence="11">IGP synthase subunit HisF</fullName>
    </alternativeName>
    <alternativeName>
        <fullName evidence="12">ImGP synthase subunit HisF</fullName>
    </alternativeName>
</protein>
<dbReference type="Gene3D" id="3.20.20.70">
    <property type="entry name" value="Aldolase class I"/>
    <property type="match status" value="1"/>
</dbReference>
<evidence type="ECO:0000256" key="9">
    <source>
        <dbReference type="ARBA" id="ARBA00025475"/>
    </source>
</evidence>
<dbReference type="SUPFAM" id="SSF51366">
    <property type="entry name" value="Ribulose-phoshate binding barrel"/>
    <property type="match status" value="1"/>
</dbReference>
<evidence type="ECO:0000256" key="5">
    <source>
        <dbReference type="ARBA" id="ARBA00016318"/>
    </source>
</evidence>
<evidence type="ECO:0000256" key="4">
    <source>
        <dbReference type="ARBA" id="ARBA00012809"/>
    </source>
</evidence>
<keyword evidence="6 14" id="KW-0028">Amino-acid biosynthesis</keyword>
<dbReference type="GO" id="GO:0016829">
    <property type="term" value="F:lyase activity"/>
    <property type="evidence" value="ECO:0007669"/>
    <property type="project" value="UniProtKB-KW"/>
</dbReference>
<keyword evidence="17" id="KW-1185">Reference proteome</keyword>
<dbReference type="InterPro" id="IPR006062">
    <property type="entry name" value="His_biosynth"/>
</dbReference>
<dbReference type="PANTHER" id="PTHR21235">
    <property type="entry name" value="IMIDAZOLE GLYCEROL PHOSPHATE SYNTHASE SUBUNIT HISF/H IGP SYNTHASE SUBUNIT HISF/H"/>
    <property type="match status" value="1"/>
</dbReference>
<evidence type="ECO:0000256" key="14">
    <source>
        <dbReference type="RuleBase" id="RU003657"/>
    </source>
</evidence>
<accession>A0A3S2Z806</accession>
<evidence type="ECO:0000256" key="7">
    <source>
        <dbReference type="ARBA" id="ARBA00023102"/>
    </source>
</evidence>
<comment type="similarity">
    <text evidence="2 14">Belongs to the HisA/HisF family.</text>
</comment>
<dbReference type="InterPro" id="IPR050064">
    <property type="entry name" value="IGPS_HisA/HisF"/>
</dbReference>
<dbReference type="GO" id="GO:0000107">
    <property type="term" value="F:imidazoleglycerol-phosphate synthase activity"/>
    <property type="evidence" value="ECO:0007669"/>
    <property type="project" value="InterPro"/>
</dbReference>
<dbReference type="Proteomes" id="UP000287447">
    <property type="component" value="Unassembled WGS sequence"/>
</dbReference>
<dbReference type="UniPathway" id="UPA00031">
    <property type="reaction ID" value="UER00010"/>
</dbReference>
<dbReference type="AlphaFoldDB" id="A0A3S2Z806"/>
<feature type="region of interest" description="Disordered" evidence="15">
    <location>
        <begin position="1"/>
        <end position="31"/>
    </location>
</feature>
<proteinExistence type="inferred from homology"/>
<evidence type="ECO:0000256" key="11">
    <source>
        <dbReference type="ARBA" id="ARBA00031409"/>
    </source>
</evidence>
<evidence type="ECO:0000256" key="12">
    <source>
        <dbReference type="ARBA" id="ARBA00032401"/>
    </source>
</evidence>
<keyword evidence="8" id="KW-0456">Lyase</keyword>
<comment type="caution">
    <text evidence="16">The sequence shown here is derived from an EMBL/GenBank/DDBJ whole genome shotgun (WGS) entry which is preliminary data.</text>
</comment>
<comment type="pathway">
    <text evidence="1">Amino-acid biosynthesis; L-histidine biosynthesis; L-histidine from 5-phospho-alpha-D-ribose 1-diphosphate: step 5/9.</text>
</comment>
<comment type="function">
    <text evidence="9">IGPS catalyzes the conversion of PRFAR and glutamine to IGP, AICAR and glutamate. The HisF subunit catalyzes the cyclization activity that produces IGP and AICAR from PRFAR using the ammonia provided by the HisH subunit.</text>
</comment>
<dbReference type="InterPro" id="IPR004651">
    <property type="entry name" value="HisF"/>
</dbReference>